<accession>A0A499UCY0</accession>
<dbReference type="EMBL" id="AP019620">
    <property type="protein sequence ID" value="BBJ37590.1"/>
    <property type="molecule type" value="Genomic_DNA"/>
</dbReference>
<sequence length="108" mass="11507">MGVTARLGTVKTLSCTGSRNTAPDTPTGAVTTATSIPTARPALSPSRLPFRDSVDRSYLDPQCAPHLRVPGATLPANYDAQTRQLLHSVTRVRWRAGCRSRDLAPPPG</sequence>
<dbReference type="Proteomes" id="UP000463951">
    <property type="component" value="Chromosome"/>
</dbReference>
<evidence type="ECO:0000313" key="1">
    <source>
        <dbReference type="EMBL" id="BBJ37590.1"/>
    </source>
</evidence>
<dbReference type="AlphaFoldDB" id="A0A499UCY0"/>
<protein>
    <submittedName>
        <fullName evidence="1">Uncharacterized protein</fullName>
    </submittedName>
</protein>
<reference evidence="1 2" key="1">
    <citation type="journal article" date="2020" name="Int. J. Syst. Evol. Microbiol.">
        <title>Reclassification of Streptomyces castelarensis and Streptomyces sporoclivatus as later heterotypic synonyms of Streptomyces antimycoticus.</title>
        <authorList>
            <person name="Komaki H."/>
            <person name="Tamura T."/>
        </authorList>
    </citation>
    <scope>NUCLEOTIDE SEQUENCE [LARGE SCALE GENOMIC DNA]</scope>
    <source>
        <strain evidence="1 2">NBRC 100767</strain>
    </source>
</reference>
<gene>
    <name evidence="1" type="ORF">SSPO_003080</name>
</gene>
<name>A0A499UCY0_9ACTN</name>
<proteinExistence type="predicted"/>
<organism evidence="1 2">
    <name type="scientific">Streptomyces antimycoticus</name>
    <dbReference type="NCBI Taxonomy" id="68175"/>
    <lineage>
        <taxon>Bacteria</taxon>
        <taxon>Bacillati</taxon>
        <taxon>Actinomycetota</taxon>
        <taxon>Actinomycetes</taxon>
        <taxon>Kitasatosporales</taxon>
        <taxon>Streptomycetaceae</taxon>
        <taxon>Streptomyces</taxon>
        <taxon>Streptomyces violaceusniger group</taxon>
    </lineage>
</organism>
<evidence type="ECO:0000313" key="2">
    <source>
        <dbReference type="Proteomes" id="UP000463951"/>
    </source>
</evidence>